<feature type="region of interest" description="Disordered" evidence="1">
    <location>
        <begin position="1"/>
        <end position="63"/>
    </location>
</feature>
<protein>
    <submittedName>
        <fullName evidence="2">Uncharacterized protein</fullName>
    </submittedName>
</protein>
<accession>A0A426XXJ7</accession>
<proteinExistence type="predicted"/>
<gene>
    <name evidence="2" type="ORF">B296_00042521</name>
</gene>
<name>A0A426XXJ7_ENSVE</name>
<feature type="compositionally biased region" description="Basic and acidic residues" evidence="1">
    <location>
        <begin position="25"/>
        <end position="35"/>
    </location>
</feature>
<dbReference type="Proteomes" id="UP000287651">
    <property type="component" value="Unassembled WGS sequence"/>
</dbReference>
<evidence type="ECO:0000256" key="1">
    <source>
        <dbReference type="SAM" id="MobiDB-lite"/>
    </source>
</evidence>
<dbReference type="AlphaFoldDB" id="A0A426XXJ7"/>
<sequence length="88" mass="9501">MRSCAKSPACGDVRLVPSGGSGTDQTERSSREELAGLRIPELIRPSRSSGTDRSERSSGKEMVELRIRELIRSSRSSGIDPIEQGLGN</sequence>
<feature type="compositionally biased region" description="Basic and acidic residues" evidence="1">
    <location>
        <begin position="50"/>
        <end position="63"/>
    </location>
</feature>
<evidence type="ECO:0000313" key="3">
    <source>
        <dbReference type="Proteomes" id="UP000287651"/>
    </source>
</evidence>
<organism evidence="2 3">
    <name type="scientific">Ensete ventricosum</name>
    <name type="common">Abyssinian banana</name>
    <name type="synonym">Musa ensete</name>
    <dbReference type="NCBI Taxonomy" id="4639"/>
    <lineage>
        <taxon>Eukaryota</taxon>
        <taxon>Viridiplantae</taxon>
        <taxon>Streptophyta</taxon>
        <taxon>Embryophyta</taxon>
        <taxon>Tracheophyta</taxon>
        <taxon>Spermatophyta</taxon>
        <taxon>Magnoliopsida</taxon>
        <taxon>Liliopsida</taxon>
        <taxon>Zingiberales</taxon>
        <taxon>Musaceae</taxon>
        <taxon>Ensete</taxon>
    </lineage>
</organism>
<evidence type="ECO:0000313" key="2">
    <source>
        <dbReference type="EMBL" id="RRT44243.1"/>
    </source>
</evidence>
<dbReference type="EMBL" id="AMZH03016591">
    <property type="protein sequence ID" value="RRT44243.1"/>
    <property type="molecule type" value="Genomic_DNA"/>
</dbReference>
<reference evidence="2 3" key="1">
    <citation type="journal article" date="2014" name="Agronomy (Basel)">
        <title>A Draft Genome Sequence for Ensete ventricosum, the Drought-Tolerant Tree Against Hunger.</title>
        <authorList>
            <person name="Harrison J."/>
            <person name="Moore K.A."/>
            <person name="Paszkiewicz K."/>
            <person name="Jones T."/>
            <person name="Grant M."/>
            <person name="Ambacheew D."/>
            <person name="Muzemil S."/>
            <person name="Studholme D.J."/>
        </authorList>
    </citation>
    <scope>NUCLEOTIDE SEQUENCE [LARGE SCALE GENOMIC DNA]</scope>
</reference>
<comment type="caution">
    <text evidence="2">The sequence shown here is derived from an EMBL/GenBank/DDBJ whole genome shotgun (WGS) entry which is preliminary data.</text>
</comment>